<gene>
    <name evidence="2" type="ORF">K5L39_17125</name>
</gene>
<dbReference type="PRINTS" id="PR01217">
    <property type="entry name" value="PRICHEXTENSN"/>
</dbReference>
<organism evidence="2 3">
    <name type="scientific">[Mycobacterium] vasticus</name>
    <dbReference type="NCBI Taxonomy" id="2875777"/>
    <lineage>
        <taxon>Bacteria</taxon>
        <taxon>Bacillati</taxon>
        <taxon>Actinomycetota</taxon>
        <taxon>Actinomycetes</taxon>
        <taxon>Mycobacteriales</taxon>
        <taxon>Mycobacteriaceae</taxon>
        <taxon>Mycolicibacter</taxon>
    </lineage>
</organism>
<protein>
    <recommendedName>
        <fullName evidence="4">Proline rich protein</fullName>
    </recommendedName>
</protein>
<feature type="region of interest" description="Disordered" evidence="1">
    <location>
        <begin position="80"/>
        <end position="176"/>
    </location>
</feature>
<evidence type="ECO:0000313" key="3">
    <source>
        <dbReference type="Proteomes" id="UP001299283"/>
    </source>
</evidence>
<evidence type="ECO:0000256" key="1">
    <source>
        <dbReference type="SAM" id="MobiDB-lite"/>
    </source>
</evidence>
<accession>A0ABU5Z0K1</accession>
<feature type="compositionally biased region" description="Pro residues" evidence="1">
    <location>
        <begin position="101"/>
        <end position="176"/>
    </location>
</feature>
<keyword evidence="3" id="KW-1185">Reference proteome</keyword>
<dbReference type="RefSeq" id="WP_225396706.1">
    <property type="nucleotide sequence ID" value="NZ_JAYJJQ010000018.1"/>
</dbReference>
<proteinExistence type="predicted"/>
<feature type="compositionally biased region" description="Low complexity" evidence="1">
    <location>
        <begin position="84"/>
        <end position="100"/>
    </location>
</feature>
<dbReference type="Proteomes" id="UP001299283">
    <property type="component" value="Unassembled WGS sequence"/>
</dbReference>
<evidence type="ECO:0008006" key="4">
    <source>
        <dbReference type="Google" id="ProtNLM"/>
    </source>
</evidence>
<dbReference type="EMBL" id="JAYJJQ010000018">
    <property type="protein sequence ID" value="MEB3070908.1"/>
    <property type="molecule type" value="Genomic_DNA"/>
</dbReference>
<sequence length="176" mass="18548">MKLKLTKPETARPAGDGHRWPGYLLGGRVRTSTVVLIIAFAGVWWVYDTYRADVTPPAAPQVVPPGFIPDPAYTWVPRTRLQQPPATVTETVTPTPTTTETPPPTSEPPIRTPVPGFPFCPPFCPPDEPEQPPAPPESPPPPAPEPPPAPPGSPAPSTPVPSAPPAPPPPAHPAVP</sequence>
<comment type="caution">
    <text evidence="2">The sequence shown here is derived from an EMBL/GenBank/DDBJ whole genome shotgun (WGS) entry which is preliminary data.</text>
</comment>
<evidence type="ECO:0000313" key="2">
    <source>
        <dbReference type="EMBL" id="MEB3070908.1"/>
    </source>
</evidence>
<name>A0ABU5Z0K1_9MYCO</name>
<reference evidence="2 3" key="1">
    <citation type="submission" date="2023-12" db="EMBL/GenBank/DDBJ databases">
        <title>Description of new species of Mycobacterium terrae complex isolated from sewage at the Sao Paulo Zoological Park Foundation in Brazil.</title>
        <authorList>
            <person name="Romagnoli C.L."/>
            <person name="Conceicao E.C."/>
            <person name="Machado E."/>
            <person name="Barreto L.B.P.F."/>
            <person name="Sharma A."/>
            <person name="Silva N.M."/>
            <person name="Marques L.E."/>
            <person name="Juliana M.A."/>
            <person name="Lourenco M.C.S."/>
            <person name="Digiampietri L.A."/>
            <person name="Suffys P.N."/>
            <person name="Viana-Niero C."/>
        </authorList>
    </citation>
    <scope>NUCLEOTIDE SEQUENCE [LARGE SCALE GENOMIC DNA]</scope>
    <source>
        <strain evidence="2 3">MYC017</strain>
    </source>
</reference>